<name>V9FLY8_PHYNI</name>
<dbReference type="Proteomes" id="UP000018721">
    <property type="component" value="Unassembled WGS sequence"/>
</dbReference>
<comment type="caution">
    <text evidence="1">The sequence shown here is derived from an EMBL/GenBank/DDBJ whole genome shotgun (WGS) entry which is preliminary data.</text>
</comment>
<proteinExistence type="predicted"/>
<sequence length="173" mass="19536">MENFYTPKAKARGYIKDVKWLNQDWRLVQAHPVEYFSLEVKTSGLLHSKAAKVHRALDEDVLQKYSSLSLMTTLKCKSGSTFVNFMDVAAVVPRNAMLNDAVISMGIQMITDTVKGAIGLSSLLIWPSQQKQWLSETPFVILPLNLDSVHWGVIIVEVAFPTTLRVNFYEPLH</sequence>
<dbReference type="HOGENOM" id="CLU_1550589_0_0_1"/>
<gene>
    <name evidence="1" type="ORF">F443_04371</name>
</gene>
<dbReference type="AlphaFoldDB" id="V9FLY8"/>
<keyword evidence="2" id="KW-1185">Reference proteome</keyword>
<evidence type="ECO:0000313" key="2">
    <source>
        <dbReference type="Proteomes" id="UP000018721"/>
    </source>
</evidence>
<evidence type="ECO:0008006" key="3">
    <source>
        <dbReference type="Google" id="ProtNLM"/>
    </source>
</evidence>
<organism evidence="1 2">
    <name type="scientific">Phytophthora nicotianae P1569</name>
    <dbReference type="NCBI Taxonomy" id="1317065"/>
    <lineage>
        <taxon>Eukaryota</taxon>
        <taxon>Sar</taxon>
        <taxon>Stramenopiles</taxon>
        <taxon>Oomycota</taxon>
        <taxon>Peronosporomycetes</taxon>
        <taxon>Peronosporales</taxon>
        <taxon>Peronosporaceae</taxon>
        <taxon>Phytophthora</taxon>
    </lineage>
</organism>
<evidence type="ECO:0000313" key="1">
    <source>
        <dbReference type="EMBL" id="ETI52495.1"/>
    </source>
</evidence>
<dbReference type="SUPFAM" id="SSF54001">
    <property type="entry name" value="Cysteine proteinases"/>
    <property type="match status" value="1"/>
</dbReference>
<dbReference type="EMBL" id="ANIZ01000791">
    <property type="protein sequence ID" value="ETI52495.1"/>
    <property type="molecule type" value="Genomic_DNA"/>
</dbReference>
<protein>
    <recommendedName>
        <fullName evidence="3">Ubiquitin-like protease family profile domain-containing protein</fullName>
    </recommendedName>
</protein>
<accession>V9FLY8</accession>
<dbReference type="InterPro" id="IPR038765">
    <property type="entry name" value="Papain-like_cys_pep_sf"/>
</dbReference>
<reference evidence="1 2" key="1">
    <citation type="submission" date="2013-11" db="EMBL/GenBank/DDBJ databases">
        <title>The Genome Sequence of Phytophthora parasitica P1569.</title>
        <authorList>
            <consortium name="The Broad Institute Genomics Platform"/>
            <person name="Russ C."/>
            <person name="Tyler B."/>
            <person name="Panabieres F."/>
            <person name="Shan W."/>
            <person name="Tripathy S."/>
            <person name="Grunwald N."/>
            <person name="Machado M."/>
            <person name="Johnson C.S."/>
            <person name="Arredondo F."/>
            <person name="Hong C."/>
            <person name="Coffey M."/>
            <person name="Young S.K."/>
            <person name="Zeng Q."/>
            <person name="Gargeya S."/>
            <person name="Fitzgerald M."/>
            <person name="Abouelleil A."/>
            <person name="Alvarado L."/>
            <person name="Chapman S.B."/>
            <person name="Gainer-Dewar J."/>
            <person name="Goldberg J."/>
            <person name="Griggs A."/>
            <person name="Gujja S."/>
            <person name="Hansen M."/>
            <person name="Howarth C."/>
            <person name="Imamovic A."/>
            <person name="Ireland A."/>
            <person name="Larimer J."/>
            <person name="McCowan C."/>
            <person name="Murphy C."/>
            <person name="Pearson M."/>
            <person name="Poon T.W."/>
            <person name="Priest M."/>
            <person name="Roberts A."/>
            <person name="Saif S."/>
            <person name="Shea T."/>
            <person name="Sykes S."/>
            <person name="Wortman J."/>
            <person name="Nusbaum C."/>
            <person name="Birren B."/>
        </authorList>
    </citation>
    <scope>NUCLEOTIDE SEQUENCE [LARGE SCALE GENOMIC DNA]</scope>
    <source>
        <strain evidence="1 2">P1569</strain>
    </source>
</reference>